<gene>
    <name evidence="2" type="ORF">GH885_20130</name>
</gene>
<keyword evidence="1" id="KW-0812">Transmembrane</keyword>
<dbReference type="RefSeq" id="WP_153837072.1">
    <property type="nucleotide sequence ID" value="NZ_JBHUMW010000004.1"/>
</dbReference>
<reference evidence="2 3" key="1">
    <citation type="submission" date="2019-10" db="EMBL/GenBank/DDBJ databases">
        <title>Gracilibacillus salitolerans sp. nov., a moderate halophile isolated from a saline soil in northwest China.</title>
        <authorList>
            <person name="Gan L."/>
        </authorList>
    </citation>
    <scope>NUCLEOTIDE SEQUENCE [LARGE SCALE GENOMIC DNA]</scope>
    <source>
        <strain evidence="2 3">TP2-8</strain>
    </source>
</reference>
<feature type="transmembrane region" description="Helical" evidence="1">
    <location>
        <begin position="92"/>
        <end position="117"/>
    </location>
</feature>
<accession>A0A6N7R676</accession>
<dbReference type="AlphaFoldDB" id="A0A6N7R676"/>
<feature type="transmembrane region" description="Helical" evidence="1">
    <location>
        <begin position="204"/>
        <end position="222"/>
    </location>
</feature>
<keyword evidence="1" id="KW-1133">Transmembrane helix</keyword>
<evidence type="ECO:0000313" key="3">
    <source>
        <dbReference type="Proteomes" id="UP000435187"/>
    </source>
</evidence>
<comment type="caution">
    <text evidence="2">The sequence shown here is derived from an EMBL/GenBank/DDBJ whole genome shotgun (WGS) entry which is preliminary data.</text>
</comment>
<dbReference type="EMBL" id="WJEE01000081">
    <property type="protein sequence ID" value="MRI68618.1"/>
    <property type="molecule type" value="Genomic_DNA"/>
</dbReference>
<evidence type="ECO:0000256" key="1">
    <source>
        <dbReference type="SAM" id="Phobius"/>
    </source>
</evidence>
<sequence>MFKELSEKDFLVLRRNFESERQKPSQLGKIFWVILFLQAVMFLLEFFIGGYSTFPSIDTIIKTHLAISIVLCVVSVVYSIPVVYKKSQKMQYLIFQLVAHNLFAASTYITVLVVISAEFTYTVENLLNFTYTTLFIGGILFVVSFIRIIVQLKKGSYRKGSKKDKLRGKLESKTLISIILFLGIGTTFVVQYLVRNFDFNGMDILVFATIFIMTFYFMLYLLPEQLITLYCKYKFDSFNYEQNGRLKPVRDADGNVSTDFEMEFRN</sequence>
<proteinExistence type="predicted"/>
<feature type="transmembrane region" description="Helical" evidence="1">
    <location>
        <begin position="30"/>
        <end position="54"/>
    </location>
</feature>
<name>A0A6N7R676_9BACI</name>
<feature type="transmembrane region" description="Helical" evidence="1">
    <location>
        <begin position="129"/>
        <end position="150"/>
    </location>
</feature>
<protein>
    <submittedName>
        <fullName evidence="2">Uncharacterized protein</fullName>
    </submittedName>
</protein>
<dbReference type="Proteomes" id="UP000435187">
    <property type="component" value="Unassembled WGS sequence"/>
</dbReference>
<feature type="transmembrane region" description="Helical" evidence="1">
    <location>
        <begin position="60"/>
        <end position="80"/>
    </location>
</feature>
<keyword evidence="1" id="KW-0472">Membrane</keyword>
<feature type="transmembrane region" description="Helical" evidence="1">
    <location>
        <begin position="170"/>
        <end position="192"/>
    </location>
</feature>
<keyword evidence="3" id="KW-1185">Reference proteome</keyword>
<evidence type="ECO:0000313" key="2">
    <source>
        <dbReference type="EMBL" id="MRI68618.1"/>
    </source>
</evidence>
<organism evidence="2 3">
    <name type="scientific">Gracilibacillus thailandensis</name>
    <dbReference type="NCBI Taxonomy" id="563735"/>
    <lineage>
        <taxon>Bacteria</taxon>
        <taxon>Bacillati</taxon>
        <taxon>Bacillota</taxon>
        <taxon>Bacilli</taxon>
        <taxon>Bacillales</taxon>
        <taxon>Bacillaceae</taxon>
        <taxon>Gracilibacillus</taxon>
    </lineage>
</organism>